<evidence type="ECO:0000256" key="1">
    <source>
        <dbReference type="ARBA" id="ARBA00004953"/>
    </source>
</evidence>
<dbReference type="GO" id="GO:0016993">
    <property type="term" value="F:precorrin-8X methylmutase activity"/>
    <property type="evidence" value="ECO:0007669"/>
    <property type="project" value="InterPro"/>
</dbReference>
<evidence type="ECO:0000256" key="3">
    <source>
        <dbReference type="ARBA" id="ARBA00022573"/>
    </source>
</evidence>
<keyword evidence="3" id="KW-0169">Cobalamin biosynthesis</keyword>
<dbReference type="InterPro" id="IPR036588">
    <property type="entry name" value="CobH/CbiC_sf"/>
</dbReference>
<dbReference type="Pfam" id="PF02570">
    <property type="entry name" value="CbiC"/>
    <property type="match status" value="1"/>
</dbReference>
<dbReference type="FunFam" id="3.40.50.10230:FF:000001">
    <property type="entry name" value="Precorrin-8X methylmutase"/>
    <property type="match status" value="1"/>
</dbReference>
<dbReference type="EMBL" id="OCTN01000003">
    <property type="protein sequence ID" value="SOH94269.1"/>
    <property type="molecule type" value="Genomic_DNA"/>
</dbReference>
<keyword evidence="4" id="KW-0413">Isomerase</keyword>
<evidence type="ECO:0000256" key="4">
    <source>
        <dbReference type="ARBA" id="ARBA00023235"/>
    </source>
</evidence>
<name>A0A2C9CV24_9RHOB</name>
<feature type="domain" description="Cobalamin biosynthesis precorrin-8X methylmutase CobH/CbiC" evidence="5">
    <location>
        <begin position="12"/>
        <end position="206"/>
    </location>
</feature>
<evidence type="ECO:0000313" key="7">
    <source>
        <dbReference type="Proteomes" id="UP000220034"/>
    </source>
</evidence>
<keyword evidence="7" id="KW-1185">Reference proteome</keyword>
<dbReference type="InterPro" id="IPR003722">
    <property type="entry name" value="Cbl_synth_CobH/CbiC"/>
</dbReference>
<comment type="pathway">
    <text evidence="1">Cofactor biosynthesis; adenosylcobalamin biosynthesis.</text>
</comment>
<dbReference type="GO" id="GO:0009236">
    <property type="term" value="P:cobalamin biosynthetic process"/>
    <property type="evidence" value="ECO:0007669"/>
    <property type="project" value="UniProtKB-UniPathway"/>
</dbReference>
<dbReference type="PANTHER" id="PTHR43588:SF1">
    <property type="entry name" value="COBALT-PRECORRIN-8 METHYLMUTASE"/>
    <property type="match status" value="1"/>
</dbReference>
<dbReference type="RefSeq" id="WP_097929811.1">
    <property type="nucleotide sequence ID" value="NZ_OCTN01000003.1"/>
</dbReference>
<dbReference type="NCBIfam" id="NF006136">
    <property type="entry name" value="PRK08285.1"/>
    <property type="match status" value="1"/>
</dbReference>
<protein>
    <submittedName>
        <fullName evidence="6">Precorrin-8X methylmutase</fullName>
    </submittedName>
</protein>
<dbReference type="UniPathway" id="UPA00148"/>
<dbReference type="OrthoDB" id="9780708at2"/>
<comment type="similarity">
    <text evidence="2">Belongs to the CobH/CbiC family.</text>
</comment>
<organism evidence="6 7">
    <name type="scientific">Pontivivens marinum</name>
    <dbReference type="NCBI Taxonomy" id="1690039"/>
    <lineage>
        <taxon>Bacteria</taxon>
        <taxon>Pseudomonadati</taxon>
        <taxon>Pseudomonadota</taxon>
        <taxon>Alphaproteobacteria</taxon>
        <taxon>Rhodobacterales</taxon>
        <taxon>Paracoccaceae</taxon>
        <taxon>Pontivivens</taxon>
    </lineage>
</organism>
<proteinExistence type="inferred from homology"/>
<accession>A0A2C9CV24</accession>
<evidence type="ECO:0000259" key="5">
    <source>
        <dbReference type="Pfam" id="PF02570"/>
    </source>
</evidence>
<evidence type="ECO:0000256" key="2">
    <source>
        <dbReference type="ARBA" id="ARBA00009774"/>
    </source>
</evidence>
<dbReference type="AlphaFoldDB" id="A0A2C9CV24"/>
<dbReference type="Gene3D" id="3.40.50.10230">
    <property type="entry name" value="Cobalamin biosynthesis CobH/CbiC, precorrin-8X methylmutase"/>
    <property type="match status" value="1"/>
</dbReference>
<dbReference type="SUPFAM" id="SSF63965">
    <property type="entry name" value="Precorrin-8X methylmutase CbiC/CobH"/>
    <property type="match status" value="1"/>
</dbReference>
<reference evidence="7" key="1">
    <citation type="submission" date="2017-09" db="EMBL/GenBank/DDBJ databases">
        <authorList>
            <person name="Varghese N."/>
            <person name="Submissions S."/>
        </authorList>
    </citation>
    <scope>NUCLEOTIDE SEQUENCE [LARGE SCALE GENOMIC DNA]</scope>
    <source>
        <strain evidence="7">C7</strain>
    </source>
</reference>
<sequence length="209" mass="21884">MPHTYVTDGAAIYLESFATIRREANLARFTPEEEVVAVRMIHAAGMVGLEEHVAFAGNMPVVARAALEAGAPILCDAHMVSEGVTRTRLPANNEVICTLRDPRVPDMAKEMGNTRSAAALELWRPHLAGALVAIGNAPTALFHLLNMLEDPDCPRPAAIIGCPVGFVGAMESKAALMAAAPVPSVAVMGRLGGSAITVAAINALASRKE</sequence>
<gene>
    <name evidence="6" type="ORF">SAMN06273572_103301</name>
</gene>
<dbReference type="PANTHER" id="PTHR43588">
    <property type="entry name" value="COBALT-PRECORRIN-8 METHYLMUTASE"/>
    <property type="match status" value="1"/>
</dbReference>
<dbReference type="Proteomes" id="UP000220034">
    <property type="component" value="Unassembled WGS sequence"/>
</dbReference>
<evidence type="ECO:0000313" key="6">
    <source>
        <dbReference type="EMBL" id="SOH94269.1"/>
    </source>
</evidence>